<protein>
    <submittedName>
        <fullName evidence="2">Glycosyltransferase family 2 protein</fullName>
    </submittedName>
</protein>
<evidence type="ECO:0000313" key="3">
    <source>
        <dbReference type="Proteomes" id="UP001595999"/>
    </source>
</evidence>
<organism evidence="2 3">
    <name type="scientific">Chromobacterium aquaticum</name>
    <dbReference type="NCBI Taxonomy" id="467180"/>
    <lineage>
        <taxon>Bacteria</taxon>
        <taxon>Pseudomonadati</taxon>
        <taxon>Pseudomonadota</taxon>
        <taxon>Betaproteobacteria</taxon>
        <taxon>Neisseriales</taxon>
        <taxon>Chromobacteriaceae</taxon>
        <taxon>Chromobacterium</taxon>
    </lineage>
</organism>
<dbReference type="InterPro" id="IPR050834">
    <property type="entry name" value="Glycosyltransf_2"/>
</dbReference>
<dbReference type="EMBL" id="JBHSEK010000001">
    <property type="protein sequence ID" value="MFC4488332.1"/>
    <property type="molecule type" value="Genomic_DNA"/>
</dbReference>
<dbReference type="InterPro" id="IPR029044">
    <property type="entry name" value="Nucleotide-diphossugar_trans"/>
</dbReference>
<gene>
    <name evidence="2" type="ORF">ACFO0R_01745</name>
</gene>
<accession>A0ABV8ZKV0</accession>
<sequence>MGCLISVVIATYNRGYCIADAIDSVLIAFSGCKAGVEVIVADDCSTDTTEKLVREKYQKHIDGGVLSYCKLSSNKGVTGARNEGIKHAQGKWIVFLDSDDTLIAGVGQRMVKELQTYSDAPVIFFRCVDQNNNKVGTDFGQSSQLVNLKSYLQHGSRGECLVVVKKSLMLEVPFEESLRGYEGLTVARIMKHSGKAAILSSIIARRYIQVGDDRLSTNVGFASRMNLIGKGHWLMAKEFFNDAPIKVVMLYVLKSLAYRVLHFKNKILN</sequence>
<dbReference type="Pfam" id="PF00535">
    <property type="entry name" value="Glycos_transf_2"/>
    <property type="match status" value="1"/>
</dbReference>
<dbReference type="CDD" id="cd00761">
    <property type="entry name" value="Glyco_tranf_GTA_type"/>
    <property type="match status" value="1"/>
</dbReference>
<dbReference type="SUPFAM" id="SSF53448">
    <property type="entry name" value="Nucleotide-diphospho-sugar transferases"/>
    <property type="match status" value="1"/>
</dbReference>
<dbReference type="PANTHER" id="PTHR43685:SF2">
    <property type="entry name" value="GLYCOSYLTRANSFERASE 2-LIKE DOMAIN-CONTAINING PROTEIN"/>
    <property type="match status" value="1"/>
</dbReference>
<name>A0ABV8ZKV0_9NEIS</name>
<dbReference type="PANTHER" id="PTHR43685">
    <property type="entry name" value="GLYCOSYLTRANSFERASE"/>
    <property type="match status" value="1"/>
</dbReference>
<feature type="domain" description="Glycosyltransferase 2-like" evidence="1">
    <location>
        <begin position="6"/>
        <end position="129"/>
    </location>
</feature>
<keyword evidence="3" id="KW-1185">Reference proteome</keyword>
<dbReference type="Proteomes" id="UP001595999">
    <property type="component" value="Unassembled WGS sequence"/>
</dbReference>
<evidence type="ECO:0000313" key="2">
    <source>
        <dbReference type="EMBL" id="MFC4488332.1"/>
    </source>
</evidence>
<reference evidence="3" key="1">
    <citation type="journal article" date="2019" name="Int. J. Syst. Evol. Microbiol.">
        <title>The Global Catalogue of Microorganisms (GCM) 10K type strain sequencing project: providing services to taxonomists for standard genome sequencing and annotation.</title>
        <authorList>
            <consortium name="The Broad Institute Genomics Platform"/>
            <consortium name="The Broad Institute Genome Sequencing Center for Infectious Disease"/>
            <person name="Wu L."/>
            <person name="Ma J."/>
        </authorList>
    </citation>
    <scope>NUCLEOTIDE SEQUENCE [LARGE SCALE GENOMIC DNA]</scope>
    <source>
        <strain evidence="3">CGMCC 4.7608</strain>
    </source>
</reference>
<dbReference type="Gene3D" id="3.90.550.10">
    <property type="entry name" value="Spore Coat Polysaccharide Biosynthesis Protein SpsA, Chain A"/>
    <property type="match status" value="1"/>
</dbReference>
<dbReference type="InterPro" id="IPR001173">
    <property type="entry name" value="Glyco_trans_2-like"/>
</dbReference>
<dbReference type="RefSeq" id="WP_231462466.1">
    <property type="nucleotide sequence ID" value="NZ_JAJOHW010000072.1"/>
</dbReference>
<comment type="caution">
    <text evidence="2">The sequence shown here is derived from an EMBL/GenBank/DDBJ whole genome shotgun (WGS) entry which is preliminary data.</text>
</comment>
<evidence type="ECO:0000259" key="1">
    <source>
        <dbReference type="Pfam" id="PF00535"/>
    </source>
</evidence>
<proteinExistence type="predicted"/>